<sequence>MPLPPGRGATMLRRGRTLIRPERMQQNEPMIQKKHKRKLTPWVIYSRIITFWAPSILLTKLGGMSNPSVQQAWREKIALVSIITFICAIVVFLTLFLPMVFCRGSQRHQGNVHEYNATSLNSGVLGYQGRVINFDKSQPSNLLQVFANRSEGEDITMYFRRSLPESCRHSNGDAATRMDPCDPDNGVGGCHFDDAPVVFSDKYIGYDWGKFPLGYAVLNGTVLNFTPYLNYAGDKYRDQLTDKAIRVAIDEGRYDITIPFYSNPELKKNVNCIFETYSTGVLVKDTPGCFGVNLYNYFALVVIIGIVLIRFFMALIFQYFLSWQLVRRPSRDK</sequence>
<organism evidence="1 2">
    <name type="scientific">Spiromyces aspiralis</name>
    <dbReference type="NCBI Taxonomy" id="68401"/>
    <lineage>
        <taxon>Eukaryota</taxon>
        <taxon>Fungi</taxon>
        <taxon>Fungi incertae sedis</taxon>
        <taxon>Zoopagomycota</taxon>
        <taxon>Kickxellomycotina</taxon>
        <taxon>Kickxellomycetes</taxon>
        <taxon>Kickxellales</taxon>
        <taxon>Kickxellaceae</taxon>
        <taxon>Spiromyces</taxon>
    </lineage>
</organism>
<name>A0ACC1HP19_9FUNG</name>
<evidence type="ECO:0000313" key="2">
    <source>
        <dbReference type="Proteomes" id="UP001145114"/>
    </source>
</evidence>
<feature type="non-terminal residue" evidence="1">
    <location>
        <position position="333"/>
    </location>
</feature>
<proteinExistence type="predicted"/>
<reference evidence="1" key="1">
    <citation type="submission" date="2022-06" db="EMBL/GenBank/DDBJ databases">
        <title>Phylogenomic reconstructions and comparative analyses of Kickxellomycotina fungi.</title>
        <authorList>
            <person name="Reynolds N.K."/>
            <person name="Stajich J.E."/>
            <person name="Barry K."/>
            <person name="Grigoriev I.V."/>
            <person name="Crous P."/>
            <person name="Smith M.E."/>
        </authorList>
    </citation>
    <scope>NUCLEOTIDE SEQUENCE</scope>
    <source>
        <strain evidence="1">RSA 2271</strain>
    </source>
</reference>
<evidence type="ECO:0000313" key="1">
    <source>
        <dbReference type="EMBL" id="KAJ1678283.1"/>
    </source>
</evidence>
<accession>A0ACC1HP19</accession>
<keyword evidence="2" id="KW-1185">Reference proteome</keyword>
<protein>
    <submittedName>
        <fullName evidence="1">Uncharacterized protein</fullName>
    </submittedName>
</protein>
<comment type="caution">
    <text evidence="1">The sequence shown here is derived from an EMBL/GenBank/DDBJ whole genome shotgun (WGS) entry which is preliminary data.</text>
</comment>
<gene>
    <name evidence="1" type="ORF">EV182_004381</name>
</gene>
<dbReference type="EMBL" id="JAMZIH010001333">
    <property type="protein sequence ID" value="KAJ1678283.1"/>
    <property type="molecule type" value="Genomic_DNA"/>
</dbReference>
<dbReference type="Proteomes" id="UP001145114">
    <property type="component" value="Unassembled WGS sequence"/>
</dbReference>